<sequence>MQDCRSIISPQLQLQGKNSTVVACLQLQDQEHSAPFLGASTARRSPLGFTRRLNLTPLLWPSPLGSWQTSASKATRAPAAPWVQDRRKGPARWTWQPQPCAASRSASTTSAGSRGLLTLTSHPHRGVRGSAAF</sequence>
<dbReference type="AlphaFoldDB" id="A0A4Z2IGH7"/>
<dbReference type="Proteomes" id="UP000314294">
    <property type="component" value="Unassembled WGS sequence"/>
</dbReference>
<feature type="compositionally biased region" description="Low complexity" evidence="1">
    <location>
        <begin position="101"/>
        <end position="115"/>
    </location>
</feature>
<gene>
    <name evidence="2" type="ORF">EYF80_013014</name>
</gene>
<reference evidence="2 3" key="1">
    <citation type="submission" date="2019-03" db="EMBL/GenBank/DDBJ databases">
        <title>First draft genome of Liparis tanakae, snailfish: a comprehensive survey of snailfish specific genes.</title>
        <authorList>
            <person name="Kim W."/>
            <person name="Song I."/>
            <person name="Jeong J.-H."/>
            <person name="Kim D."/>
            <person name="Kim S."/>
            <person name="Ryu S."/>
            <person name="Song J.Y."/>
            <person name="Lee S.K."/>
        </authorList>
    </citation>
    <scope>NUCLEOTIDE SEQUENCE [LARGE SCALE GENOMIC DNA]</scope>
    <source>
        <tissue evidence="2">Muscle</tissue>
    </source>
</reference>
<name>A0A4Z2IGH7_9TELE</name>
<feature type="region of interest" description="Disordered" evidence="1">
    <location>
        <begin position="63"/>
        <end position="133"/>
    </location>
</feature>
<protein>
    <submittedName>
        <fullName evidence="2">Uncharacterized protein</fullName>
    </submittedName>
</protein>
<proteinExistence type="predicted"/>
<evidence type="ECO:0000256" key="1">
    <source>
        <dbReference type="SAM" id="MobiDB-lite"/>
    </source>
</evidence>
<dbReference type="EMBL" id="SRLO01000090">
    <property type="protein sequence ID" value="TNN76765.1"/>
    <property type="molecule type" value="Genomic_DNA"/>
</dbReference>
<accession>A0A4Z2IGH7</accession>
<organism evidence="2 3">
    <name type="scientific">Liparis tanakae</name>
    <name type="common">Tanaka's snailfish</name>
    <dbReference type="NCBI Taxonomy" id="230148"/>
    <lineage>
        <taxon>Eukaryota</taxon>
        <taxon>Metazoa</taxon>
        <taxon>Chordata</taxon>
        <taxon>Craniata</taxon>
        <taxon>Vertebrata</taxon>
        <taxon>Euteleostomi</taxon>
        <taxon>Actinopterygii</taxon>
        <taxon>Neopterygii</taxon>
        <taxon>Teleostei</taxon>
        <taxon>Neoteleostei</taxon>
        <taxon>Acanthomorphata</taxon>
        <taxon>Eupercaria</taxon>
        <taxon>Perciformes</taxon>
        <taxon>Cottioidei</taxon>
        <taxon>Cottales</taxon>
        <taxon>Liparidae</taxon>
        <taxon>Liparis</taxon>
    </lineage>
</organism>
<evidence type="ECO:0000313" key="2">
    <source>
        <dbReference type="EMBL" id="TNN76765.1"/>
    </source>
</evidence>
<keyword evidence="3" id="KW-1185">Reference proteome</keyword>
<comment type="caution">
    <text evidence="2">The sequence shown here is derived from an EMBL/GenBank/DDBJ whole genome shotgun (WGS) entry which is preliminary data.</text>
</comment>
<evidence type="ECO:0000313" key="3">
    <source>
        <dbReference type="Proteomes" id="UP000314294"/>
    </source>
</evidence>